<comment type="caution">
    <text evidence="7">The sequence shown here is derived from an EMBL/GenBank/DDBJ whole genome shotgun (WGS) entry which is preliminary data.</text>
</comment>
<name>A0A918R7U0_9SPHN</name>
<proteinExistence type="inferred from homology"/>
<organism evidence="7 8">
    <name type="scientific">Novosphingobium arvoryzae</name>
    <dbReference type="NCBI Taxonomy" id="1256514"/>
    <lineage>
        <taxon>Bacteria</taxon>
        <taxon>Pseudomonadati</taxon>
        <taxon>Pseudomonadota</taxon>
        <taxon>Alphaproteobacteria</taxon>
        <taxon>Sphingomonadales</taxon>
        <taxon>Sphingomonadaceae</taxon>
        <taxon>Novosphingobium</taxon>
    </lineage>
</organism>
<evidence type="ECO:0000313" key="8">
    <source>
        <dbReference type="Proteomes" id="UP000634139"/>
    </source>
</evidence>
<accession>A0A918R7U0</accession>
<keyword evidence="8" id="KW-1185">Reference proteome</keyword>
<evidence type="ECO:0000259" key="6">
    <source>
        <dbReference type="Pfam" id="PF00263"/>
    </source>
</evidence>
<evidence type="ECO:0000256" key="3">
    <source>
        <dbReference type="ARBA" id="ARBA00023136"/>
    </source>
</evidence>
<dbReference type="SUPFAM" id="SSF48452">
    <property type="entry name" value="TPR-like"/>
    <property type="match status" value="1"/>
</dbReference>
<dbReference type="Proteomes" id="UP000634139">
    <property type="component" value="Unassembled WGS sequence"/>
</dbReference>
<evidence type="ECO:0000313" key="7">
    <source>
        <dbReference type="EMBL" id="GGZ88854.1"/>
    </source>
</evidence>
<dbReference type="Gene3D" id="1.25.40.10">
    <property type="entry name" value="Tetratricopeptide repeat domain"/>
    <property type="match status" value="1"/>
</dbReference>
<dbReference type="PANTHER" id="PTHR30332:SF24">
    <property type="entry name" value="SECRETIN GSPD-RELATED"/>
    <property type="match status" value="1"/>
</dbReference>
<dbReference type="GO" id="GO:0016020">
    <property type="term" value="C:membrane"/>
    <property type="evidence" value="ECO:0007669"/>
    <property type="project" value="UniProtKB-SubCell"/>
</dbReference>
<dbReference type="RefSeq" id="WP_189538793.1">
    <property type="nucleotide sequence ID" value="NZ_BMZD01000001.1"/>
</dbReference>
<dbReference type="PANTHER" id="PTHR30332">
    <property type="entry name" value="PROBABLE GENERAL SECRETION PATHWAY PROTEIN D"/>
    <property type="match status" value="1"/>
</dbReference>
<gene>
    <name evidence="7" type="ORF">GCM10011617_04790</name>
</gene>
<keyword evidence="2 5" id="KW-0732">Signal</keyword>
<protein>
    <recommendedName>
        <fullName evidence="6">Type II/III secretion system secretin-like domain-containing protein</fullName>
    </recommendedName>
</protein>
<sequence length="557" mass="58563">MPQALRPFTLGLLLAATCVTVPDAALAAKKKVPELADLSATAPGEVMDKGLAALRAGDSKLAIHAFAELAAREPRNGTAQALLGLSYQLSADRNPQALDLALAGYDLAARAEPGQYWPAAMAGRGAFDQGKYDDALNHFSRAALLRPSDAATLSAVAASAYMSGDAALASLAAGRAAALDPGANGENLRLAALAAAANGEAALAQERLDTLAARFPAVADGIRTRVAALVQTAALDAPVAAEPAAEPVAPDQVSLDVAIILSQNTQQERNGFNMLDGLSLQYGTGRQSSRTITSDNGVRTGNGYQRVLTASISIPQINYNLNLFNRGGQNYSVVARPQLTAYRGEQSEFFVGRTTRVAVNGVNTANLESIDIGIDLKVTPIEITPTGTRVRIEAGRSFLTADPAGSFAEALTTFRQRVVATAEIGFGETLLLSGLNEAVDDRTYSKTPLLGDLPVVGNAFNERNSTKRRDSVMVLVTPARPMLVPGRAWARSDAAASLVKLWTEVVDPRSNAAVTAEALGKMRLFTRMTRSDATSTFPDARSASEQMIGELIAPRSY</sequence>
<dbReference type="InterPro" id="IPR004846">
    <property type="entry name" value="T2SS/T3SS_dom"/>
</dbReference>
<evidence type="ECO:0000256" key="1">
    <source>
        <dbReference type="ARBA" id="ARBA00004370"/>
    </source>
</evidence>
<evidence type="ECO:0000256" key="2">
    <source>
        <dbReference type="ARBA" id="ARBA00022729"/>
    </source>
</evidence>
<reference evidence="7" key="1">
    <citation type="journal article" date="2014" name="Int. J. Syst. Evol. Microbiol.">
        <title>Complete genome sequence of Corynebacterium casei LMG S-19264T (=DSM 44701T), isolated from a smear-ripened cheese.</title>
        <authorList>
            <consortium name="US DOE Joint Genome Institute (JGI-PGF)"/>
            <person name="Walter F."/>
            <person name="Albersmeier A."/>
            <person name="Kalinowski J."/>
            <person name="Ruckert C."/>
        </authorList>
    </citation>
    <scope>NUCLEOTIDE SEQUENCE</scope>
    <source>
        <strain evidence="7">KCTC 32422</strain>
    </source>
</reference>
<dbReference type="GO" id="GO:0009306">
    <property type="term" value="P:protein secretion"/>
    <property type="evidence" value="ECO:0007669"/>
    <property type="project" value="InterPro"/>
</dbReference>
<dbReference type="AlphaFoldDB" id="A0A918R7U0"/>
<evidence type="ECO:0000256" key="5">
    <source>
        <dbReference type="SAM" id="SignalP"/>
    </source>
</evidence>
<comment type="subcellular location">
    <subcellularLocation>
        <location evidence="1">Membrane</location>
    </subcellularLocation>
</comment>
<comment type="similarity">
    <text evidence="4">Belongs to the bacterial secretin family.</text>
</comment>
<evidence type="ECO:0000256" key="4">
    <source>
        <dbReference type="RuleBase" id="RU004003"/>
    </source>
</evidence>
<dbReference type="Pfam" id="PF00263">
    <property type="entry name" value="Secretin"/>
    <property type="match status" value="1"/>
</dbReference>
<keyword evidence="3" id="KW-0472">Membrane</keyword>
<feature type="chain" id="PRO_5036987842" description="Type II/III secretion system secretin-like domain-containing protein" evidence="5">
    <location>
        <begin position="28"/>
        <end position="557"/>
    </location>
</feature>
<dbReference type="EMBL" id="BMZD01000001">
    <property type="protein sequence ID" value="GGZ88854.1"/>
    <property type="molecule type" value="Genomic_DNA"/>
</dbReference>
<dbReference type="GO" id="GO:0015627">
    <property type="term" value="C:type II protein secretion system complex"/>
    <property type="evidence" value="ECO:0007669"/>
    <property type="project" value="TreeGrafter"/>
</dbReference>
<dbReference type="InterPro" id="IPR011990">
    <property type="entry name" value="TPR-like_helical_dom_sf"/>
</dbReference>
<feature type="signal peptide" evidence="5">
    <location>
        <begin position="1"/>
        <end position="27"/>
    </location>
</feature>
<reference evidence="7" key="2">
    <citation type="submission" date="2020-09" db="EMBL/GenBank/DDBJ databases">
        <authorList>
            <person name="Sun Q."/>
            <person name="Kim S."/>
        </authorList>
    </citation>
    <scope>NUCLEOTIDE SEQUENCE</scope>
    <source>
        <strain evidence="7">KCTC 32422</strain>
    </source>
</reference>
<dbReference type="InterPro" id="IPR050810">
    <property type="entry name" value="Bact_Secretion_Sys_Channel"/>
</dbReference>
<feature type="domain" description="Type II/III secretion system secretin-like" evidence="6">
    <location>
        <begin position="330"/>
        <end position="478"/>
    </location>
</feature>